<dbReference type="EMBL" id="JAAGSC010000031">
    <property type="protein sequence ID" value="NDY94795.1"/>
    <property type="molecule type" value="Genomic_DNA"/>
</dbReference>
<keyword evidence="9" id="KW-0378">Hydrolase</keyword>
<dbReference type="Gene3D" id="1.20.1540.10">
    <property type="entry name" value="Rhomboid-like"/>
    <property type="match status" value="1"/>
</dbReference>
<dbReference type="GO" id="GO:0016020">
    <property type="term" value="C:membrane"/>
    <property type="evidence" value="ECO:0007669"/>
    <property type="project" value="UniProtKB-SubCell"/>
</dbReference>
<keyword evidence="4 7" id="KW-0812">Transmembrane</keyword>
<dbReference type="AlphaFoldDB" id="A0A845V495"/>
<evidence type="ECO:0000259" key="8">
    <source>
        <dbReference type="Pfam" id="PF01694"/>
    </source>
</evidence>
<name>A0A845V495_9GAMM</name>
<comment type="caution">
    <text evidence="9">The sequence shown here is derived from an EMBL/GenBank/DDBJ whole genome shotgun (WGS) entry which is preliminary data.</text>
</comment>
<comment type="subcellular location">
    <subcellularLocation>
        <location evidence="1">Membrane</location>
        <topology evidence="1">Multi-pass membrane protein</topology>
    </subcellularLocation>
</comment>
<proteinExistence type="predicted"/>
<dbReference type="GO" id="GO:0006508">
    <property type="term" value="P:proteolysis"/>
    <property type="evidence" value="ECO:0007669"/>
    <property type="project" value="UniProtKB-KW"/>
</dbReference>
<feature type="transmembrane region" description="Helical" evidence="7">
    <location>
        <begin position="14"/>
        <end position="34"/>
    </location>
</feature>
<protein>
    <submittedName>
        <fullName evidence="9">Rhomboid family intramembrane serine protease</fullName>
    </submittedName>
</protein>
<accession>A0A845V495</accession>
<keyword evidence="5 7" id="KW-1133">Transmembrane helix</keyword>
<feature type="transmembrane region" description="Helical" evidence="7">
    <location>
        <begin position="135"/>
        <end position="154"/>
    </location>
</feature>
<dbReference type="PANTHER" id="PTHR43066:SF26">
    <property type="entry name" value="RHOMBOID PROTEASE GLPG"/>
    <property type="match status" value="1"/>
</dbReference>
<evidence type="ECO:0000256" key="3">
    <source>
        <dbReference type="ARBA" id="ARBA00022519"/>
    </source>
</evidence>
<dbReference type="InterPro" id="IPR035952">
    <property type="entry name" value="Rhomboid-like_sf"/>
</dbReference>
<dbReference type="Proteomes" id="UP000484885">
    <property type="component" value="Unassembled WGS sequence"/>
</dbReference>
<dbReference type="PANTHER" id="PTHR43066">
    <property type="entry name" value="RHOMBOID-RELATED PROTEIN"/>
    <property type="match status" value="1"/>
</dbReference>
<keyword evidence="3" id="KW-0997">Cell inner membrane</keyword>
<organism evidence="9 10">
    <name type="scientific">Wenzhouxiangella limi</name>
    <dbReference type="NCBI Taxonomy" id="2707351"/>
    <lineage>
        <taxon>Bacteria</taxon>
        <taxon>Pseudomonadati</taxon>
        <taxon>Pseudomonadota</taxon>
        <taxon>Gammaproteobacteria</taxon>
        <taxon>Chromatiales</taxon>
        <taxon>Wenzhouxiangellaceae</taxon>
        <taxon>Wenzhouxiangella</taxon>
    </lineage>
</organism>
<evidence type="ECO:0000256" key="5">
    <source>
        <dbReference type="ARBA" id="ARBA00022989"/>
    </source>
</evidence>
<evidence type="ECO:0000256" key="1">
    <source>
        <dbReference type="ARBA" id="ARBA00004141"/>
    </source>
</evidence>
<evidence type="ECO:0000313" key="9">
    <source>
        <dbReference type="EMBL" id="NDY94795.1"/>
    </source>
</evidence>
<evidence type="ECO:0000313" key="10">
    <source>
        <dbReference type="Proteomes" id="UP000484885"/>
    </source>
</evidence>
<keyword evidence="10" id="KW-1185">Reference proteome</keyword>
<evidence type="ECO:0000256" key="2">
    <source>
        <dbReference type="ARBA" id="ARBA00022475"/>
    </source>
</evidence>
<keyword evidence="2" id="KW-1003">Cell membrane</keyword>
<evidence type="ECO:0000256" key="7">
    <source>
        <dbReference type="SAM" id="Phobius"/>
    </source>
</evidence>
<reference evidence="9 10" key="1">
    <citation type="submission" date="2020-02" db="EMBL/GenBank/DDBJ databases">
        <authorList>
            <person name="Zhang X.-Y."/>
        </authorList>
    </citation>
    <scope>NUCLEOTIDE SEQUENCE [LARGE SCALE GENOMIC DNA]</scope>
    <source>
        <strain evidence="9 10">C33</strain>
    </source>
</reference>
<keyword evidence="9" id="KW-0645">Protease</keyword>
<feature type="domain" description="Peptidase S54 rhomboid" evidence="8">
    <location>
        <begin position="74"/>
        <end position="220"/>
    </location>
</feature>
<evidence type="ECO:0000256" key="4">
    <source>
        <dbReference type="ARBA" id="ARBA00022692"/>
    </source>
</evidence>
<feature type="transmembrane region" description="Helical" evidence="7">
    <location>
        <begin position="203"/>
        <end position="223"/>
    </location>
</feature>
<dbReference type="GO" id="GO:0004252">
    <property type="term" value="F:serine-type endopeptidase activity"/>
    <property type="evidence" value="ECO:0007669"/>
    <property type="project" value="InterPro"/>
</dbReference>
<keyword evidence="6 7" id="KW-0472">Membrane</keyword>
<evidence type="ECO:0000256" key="6">
    <source>
        <dbReference type="ARBA" id="ARBA00023136"/>
    </source>
</evidence>
<dbReference type="SUPFAM" id="SSF144091">
    <property type="entry name" value="Rhomboid-like"/>
    <property type="match status" value="1"/>
</dbReference>
<sequence>MTASLERAAAPSWVWPWLLTVISLAMISVSAAYLGGELQTSERWLTFWSFQPADIIAAFGDPLTHSSLMVLGGLFSALLLHVDWVHLLGNLAYFWAFGVSVEKAVGHWRFAFLFFLLGGAANLYAALQLHEIRNLPVIGASGGVSAIIGVYLGLFPRRRMGLWLPLGLYLQFARVPAILVIGSWFTLQLLYSVFGPASHGVAWSAHLAGFALGVAAAMLLRIAPGTIRLAYRDD</sequence>
<feature type="transmembrane region" description="Helical" evidence="7">
    <location>
        <begin position="166"/>
        <end position="191"/>
    </location>
</feature>
<gene>
    <name evidence="9" type="ORF">G3I74_03525</name>
</gene>
<dbReference type="Pfam" id="PF01694">
    <property type="entry name" value="Rhomboid"/>
    <property type="match status" value="1"/>
</dbReference>
<dbReference type="RefSeq" id="WP_164210178.1">
    <property type="nucleotide sequence ID" value="NZ_JAAGSC010000031.1"/>
</dbReference>
<dbReference type="InterPro" id="IPR022764">
    <property type="entry name" value="Peptidase_S54_rhomboid_dom"/>
</dbReference>
<feature type="transmembrane region" description="Helical" evidence="7">
    <location>
        <begin position="108"/>
        <end position="129"/>
    </location>
</feature>